<dbReference type="KEGG" id="yrh:AABB31_10910"/>
<sequence length="255" mass="28033">MKTTTTNTRRFIRASNVISLSERRGQRLSSNGLVFDASYSPPDRLGMRGPEVTRAAISDSRDARRQAINEINFFLQQPENAVPFGEAIDGVSARERAYPQTQRIDDLVMEYRNDTGDSQARHWPSVSVGAAVASDDVQETTGSALPLPVSMAFVNVNDADPVLLLSGRLGFKDMLLQTRAGLFMSIEEKAINRGVGPSTSGAWQRLSALFNDGDPLVLKTPPADRFLQPDITAMLSGELYQIRPSRYLIDSEAAR</sequence>
<accession>A0AAN0MMA1</accession>
<dbReference type="EMBL" id="CP151767">
    <property type="protein sequence ID" value="WZU69303.1"/>
    <property type="molecule type" value="Genomic_DNA"/>
</dbReference>
<proteinExistence type="predicted"/>
<reference evidence="1 2" key="2">
    <citation type="submission" date="2024-08" db="EMBL/GenBank/DDBJ databases">
        <title>Phylogenomic analyses of a clade within the roseobacter group suggest taxonomic reassignments of species of the genera Aestuariivita, Citreicella, Loktanella, Nautella, Pelagibaca, Ruegeria, Thalassobius, Thiobacimonas and Tropicibacter, and the proposal o.</title>
        <authorList>
            <person name="Jeon C.O."/>
        </authorList>
    </citation>
    <scope>NUCLEOTIDE SEQUENCE [LARGE SCALE GENOMIC DNA]</scope>
    <source>
        <strain evidence="1 2">SS1-5</strain>
    </source>
</reference>
<dbReference type="Proteomes" id="UP001470809">
    <property type="component" value="Chromosome"/>
</dbReference>
<dbReference type="RefSeq" id="WP_342078596.1">
    <property type="nucleotide sequence ID" value="NZ_CP151767.2"/>
</dbReference>
<protein>
    <submittedName>
        <fullName evidence="1">Uncharacterized protein</fullName>
    </submittedName>
</protein>
<keyword evidence="2" id="KW-1185">Reference proteome</keyword>
<name>A0AAN0MMA1_9RHOB</name>
<reference evidence="2" key="1">
    <citation type="submission" date="2024-04" db="EMBL/GenBank/DDBJ databases">
        <title>Phylogenomic analyses of a clade within the roseobacter group suggest taxonomic reassignments of species of the genera Aestuariivita, Citreicella, Loktanella, Nautella, Pelagibaca, Ruegeria, Thalassobius, Thiobacimonas and Tropicibacter, and the proposal o.</title>
        <authorList>
            <person name="Jeon C.O."/>
        </authorList>
    </citation>
    <scope>NUCLEOTIDE SEQUENCE [LARGE SCALE GENOMIC DNA]</scope>
    <source>
        <strain evidence="2">SS1-5</strain>
    </source>
</reference>
<evidence type="ECO:0000313" key="1">
    <source>
        <dbReference type="EMBL" id="WZU69303.1"/>
    </source>
</evidence>
<gene>
    <name evidence="1" type="ORF">AABB31_10910</name>
</gene>
<evidence type="ECO:0000313" key="2">
    <source>
        <dbReference type="Proteomes" id="UP001470809"/>
    </source>
</evidence>
<dbReference type="AlphaFoldDB" id="A0AAN0MMA1"/>
<organism evidence="1 2">
    <name type="scientific">Yoonia rhodophyticola</name>
    <dbReference type="NCBI Taxonomy" id="3137370"/>
    <lineage>
        <taxon>Bacteria</taxon>
        <taxon>Pseudomonadati</taxon>
        <taxon>Pseudomonadota</taxon>
        <taxon>Alphaproteobacteria</taxon>
        <taxon>Rhodobacterales</taxon>
        <taxon>Paracoccaceae</taxon>
        <taxon>Yoonia</taxon>
    </lineage>
</organism>